<gene>
    <name evidence="1" type="ORF">MM415B04904_0009</name>
</gene>
<organism evidence="1">
    <name type="scientific">viral metagenome</name>
    <dbReference type="NCBI Taxonomy" id="1070528"/>
    <lineage>
        <taxon>unclassified sequences</taxon>
        <taxon>metagenomes</taxon>
        <taxon>organismal metagenomes</taxon>
    </lineage>
</organism>
<dbReference type="EMBL" id="MT143377">
    <property type="protein sequence ID" value="QJA96184.1"/>
    <property type="molecule type" value="Genomic_DNA"/>
</dbReference>
<sequence length="95" mass="10986">MRTFRDFVEGVKLGEAKGQPQLVAWWHNQAGKYCSQTWVSAVQIDHFNHQGDFTSWDERMVRFWKTIAPFLLTGEGEQPSDIIAWAKGVGKFQKE</sequence>
<protein>
    <submittedName>
        <fullName evidence="1">Uncharacterized protein</fullName>
    </submittedName>
</protein>
<dbReference type="AlphaFoldDB" id="A0A6M3LRQ7"/>
<reference evidence="1" key="1">
    <citation type="submission" date="2020-03" db="EMBL/GenBank/DDBJ databases">
        <title>The deep terrestrial virosphere.</title>
        <authorList>
            <person name="Holmfeldt K."/>
            <person name="Nilsson E."/>
            <person name="Simone D."/>
            <person name="Lopez-Fernandez M."/>
            <person name="Wu X."/>
            <person name="de Brujin I."/>
            <person name="Lundin D."/>
            <person name="Andersson A."/>
            <person name="Bertilsson S."/>
            <person name="Dopson M."/>
        </authorList>
    </citation>
    <scope>NUCLEOTIDE SEQUENCE</scope>
    <source>
        <strain evidence="1">MM415B04904</strain>
    </source>
</reference>
<evidence type="ECO:0000313" key="1">
    <source>
        <dbReference type="EMBL" id="QJA96184.1"/>
    </source>
</evidence>
<accession>A0A6M3LRQ7</accession>
<proteinExistence type="predicted"/>
<name>A0A6M3LRQ7_9ZZZZ</name>